<evidence type="ECO:0000313" key="1">
    <source>
        <dbReference type="EMBL" id="OOC11255.1"/>
    </source>
</evidence>
<proteinExistence type="predicted"/>
<dbReference type="EMBL" id="MUZR01000005">
    <property type="protein sequence ID" value="OOC11255.1"/>
    <property type="molecule type" value="Genomic_DNA"/>
</dbReference>
<reference evidence="1 2" key="1">
    <citation type="submission" date="2017-02" db="EMBL/GenBank/DDBJ databases">
        <title>Genomic diversity within the haloalkaliphilic genus Thioalkalivibrio.</title>
        <authorList>
            <person name="Ahn A.-C."/>
            <person name="Meier-Kolthoff J."/>
            <person name="Overmars L."/>
            <person name="Richter M."/>
            <person name="Woyke T."/>
            <person name="Sorokin D.Y."/>
            <person name="Muyzer G."/>
        </authorList>
    </citation>
    <scope>NUCLEOTIDE SEQUENCE [LARGE SCALE GENOMIC DNA]</scope>
    <source>
        <strain evidence="1 2">HL17</strain>
    </source>
</reference>
<evidence type="ECO:0000313" key="2">
    <source>
        <dbReference type="Proteomes" id="UP000189177"/>
    </source>
</evidence>
<sequence>MGCKLEMNGCVYGFLNIEFHNNPVFVDEEEMQDFMEESIFPFKLLLEYQYLKKDFFDRFHHFE</sequence>
<organism evidence="1 2">
    <name type="scientific">Thioalkalivibrio halophilus</name>
    <dbReference type="NCBI Taxonomy" id="252474"/>
    <lineage>
        <taxon>Bacteria</taxon>
        <taxon>Pseudomonadati</taxon>
        <taxon>Pseudomonadota</taxon>
        <taxon>Gammaproteobacteria</taxon>
        <taxon>Chromatiales</taxon>
        <taxon>Ectothiorhodospiraceae</taxon>
        <taxon>Thioalkalivibrio</taxon>
    </lineage>
</organism>
<name>A0A1V3A1P3_9GAMM</name>
<comment type="caution">
    <text evidence="1">The sequence shown here is derived from an EMBL/GenBank/DDBJ whole genome shotgun (WGS) entry which is preliminary data.</text>
</comment>
<dbReference type="AlphaFoldDB" id="A0A1V3A1P3"/>
<protein>
    <submittedName>
        <fullName evidence="1">Uncharacterized protein</fullName>
    </submittedName>
</protein>
<accession>A0A1V3A1P3</accession>
<keyword evidence="2" id="KW-1185">Reference proteome</keyword>
<gene>
    <name evidence="1" type="ORF">B1A74_01725</name>
</gene>
<dbReference type="Proteomes" id="UP000189177">
    <property type="component" value="Unassembled WGS sequence"/>
</dbReference>